<protein>
    <submittedName>
        <fullName evidence="2">Uncharacterized protein</fullName>
    </submittedName>
</protein>
<sequence>MKRFLMMSLFVAAFTTNIVEAREVSVNSCLEDSSIYLYSSEEALSDYSNLEYNSNEDAQNNSSWASGVFPCVACVYLIMALSFLYWVCRYRWNW</sequence>
<keyword evidence="1" id="KW-1133">Transmembrane helix</keyword>
<comment type="caution">
    <text evidence="2">The sequence shown here is derived from an EMBL/GenBank/DDBJ whole genome shotgun (WGS) entry which is preliminary data.</text>
</comment>
<keyword evidence="1" id="KW-0812">Transmembrane</keyword>
<evidence type="ECO:0000313" key="2">
    <source>
        <dbReference type="EMBL" id="MCV9385381.1"/>
    </source>
</evidence>
<name>A0ABT3CP82_9BACT</name>
<organism evidence="2 3">
    <name type="scientific">Reichenbachiella ulvae</name>
    <dbReference type="NCBI Taxonomy" id="2980104"/>
    <lineage>
        <taxon>Bacteria</taxon>
        <taxon>Pseudomonadati</taxon>
        <taxon>Bacteroidota</taxon>
        <taxon>Cytophagia</taxon>
        <taxon>Cytophagales</taxon>
        <taxon>Reichenbachiellaceae</taxon>
        <taxon>Reichenbachiella</taxon>
    </lineage>
</organism>
<dbReference type="EMBL" id="JAOYOD010000001">
    <property type="protein sequence ID" value="MCV9385381.1"/>
    <property type="molecule type" value="Genomic_DNA"/>
</dbReference>
<evidence type="ECO:0000313" key="3">
    <source>
        <dbReference type="Proteomes" id="UP001300692"/>
    </source>
</evidence>
<reference evidence="2 3" key="1">
    <citation type="submission" date="2022-10" db="EMBL/GenBank/DDBJ databases">
        <title>Comparative genomics and taxonomic characterization of three novel marine species of genus Reichenbachiella exhibiting antioxidant and polysaccharide degradation activities.</title>
        <authorList>
            <person name="Muhammad N."/>
            <person name="Lee Y.-J."/>
            <person name="Ko J."/>
            <person name="Kim S.-G."/>
        </authorList>
    </citation>
    <scope>NUCLEOTIDE SEQUENCE [LARGE SCALE GENOMIC DNA]</scope>
    <source>
        <strain evidence="2 3">ABR2-5</strain>
    </source>
</reference>
<gene>
    <name evidence="2" type="ORF">N7U62_01830</name>
</gene>
<evidence type="ECO:0000256" key="1">
    <source>
        <dbReference type="SAM" id="Phobius"/>
    </source>
</evidence>
<dbReference type="RefSeq" id="WP_264136172.1">
    <property type="nucleotide sequence ID" value="NZ_JAOYOD010000001.1"/>
</dbReference>
<dbReference type="Proteomes" id="UP001300692">
    <property type="component" value="Unassembled WGS sequence"/>
</dbReference>
<keyword evidence="3" id="KW-1185">Reference proteome</keyword>
<proteinExistence type="predicted"/>
<feature type="transmembrane region" description="Helical" evidence="1">
    <location>
        <begin position="64"/>
        <end position="88"/>
    </location>
</feature>
<keyword evidence="1" id="KW-0472">Membrane</keyword>
<accession>A0ABT3CP82</accession>